<evidence type="ECO:0000256" key="2">
    <source>
        <dbReference type="SAM" id="Phobius"/>
    </source>
</evidence>
<keyword evidence="5" id="KW-1185">Reference proteome</keyword>
<dbReference type="InterPro" id="IPR012336">
    <property type="entry name" value="Thioredoxin-like_fold"/>
</dbReference>
<sequence>MTYQQPGNGPYGPQQGYGQYAQPQGYGAPPPRKSNAGLWVALSLALVLAVGGGFGAYYLLSADGDSSAADESGGGASEGGSGEVMEPEARTEDYAVVLGEGATEVDVYVDYGCPPCRGFEQSDGGALADWTDQGDITLKVHPMAFLDDKNNGFSTGAANAAICAYDGGGQGAFSEYAGKLMENQPPEGAGVKFDAEQFISLAQGMELSGFEVCVEEGRYNGWVAEATEHAFESVNGTPAAFVDGTRIEDLTQFRDEVADAIARQ</sequence>
<reference evidence="5" key="1">
    <citation type="journal article" date="2019" name="Int. J. Syst. Evol. Microbiol.">
        <title>The Global Catalogue of Microorganisms (GCM) 10K type strain sequencing project: providing services to taxonomists for standard genome sequencing and annotation.</title>
        <authorList>
            <consortium name="The Broad Institute Genomics Platform"/>
            <consortium name="The Broad Institute Genome Sequencing Center for Infectious Disease"/>
            <person name="Wu L."/>
            <person name="Ma J."/>
        </authorList>
    </citation>
    <scope>NUCLEOTIDE SEQUENCE [LARGE SCALE GENOMIC DNA]</scope>
    <source>
        <strain evidence="5">IBRC-M 10908</strain>
    </source>
</reference>
<comment type="caution">
    <text evidence="4">The sequence shown here is derived from an EMBL/GenBank/DDBJ whole genome shotgun (WGS) entry which is preliminary data.</text>
</comment>
<feature type="region of interest" description="Disordered" evidence="1">
    <location>
        <begin position="68"/>
        <end position="88"/>
    </location>
</feature>
<feature type="region of interest" description="Disordered" evidence="1">
    <location>
        <begin position="1"/>
        <end position="30"/>
    </location>
</feature>
<feature type="compositionally biased region" description="Low complexity" evidence="1">
    <location>
        <begin position="1"/>
        <end position="27"/>
    </location>
</feature>
<dbReference type="RefSeq" id="WP_380618283.1">
    <property type="nucleotide sequence ID" value="NZ_JBHSDK010000005.1"/>
</dbReference>
<evidence type="ECO:0000256" key="1">
    <source>
        <dbReference type="SAM" id="MobiDB-lite"/>
    </source>
</evidence>
<name>A0ABV8TV78_9ACTN</name>
<keyword evidence="2" id="KW-0472">Membrane</keyword>
<keyword evidence="2" id="KW-0812">Transmembrane</keyword>
<evidence type="ECO:0000313" key="4">
    <source>
        <dbReference type="EMBL" id="MFC4334507.1"/>
    </source>
</evidence>
<dbReference type="InterPro" id="IPR036249">
    <property type="entry name" value="Thioredoxin-like_sf"/>
</dbReference>
<dbReference type="Gene3D" id="3.40.30.10">
    <property type="entry name" value="Glutaredoxin"/>
    <property type="match status" value="1"/>
</dbReference>
<gene>
    <name evidence="4" type="ORF">ACFPET_04760</name>
</gene>
<dbReference type="Proteomes" id="UP001595823">
    <property type="component" value="Unassembled WGS sequence"/>
</dbReference>
<dbReference type="EMBL" id="JBHSDK010000005">
    <property type="protein sequence ID" value="MFC4334507.1"/>
    <property type="molecule type" value="Genomic_DNA"/>
</dbReference>
<feature type="transmembrane region" description="Helical" evidence="2">
    <location>
        <begin position="36"/>
        <end position="60"/>
    </location>
</feature>
<dbReference type="SUPFAM" id="SSF52833">
    <property type="entry name" value="Thioredoxin-like"/>
    <property type="match status" value="1"/>
</dbReference>
<accession>A0ABV8TV78</accession>
<keyword evidence="2" id="KW-1133">Transmembrane helix</keyword>
<feature type="compositionally biased region" description="Gly residues" evidence="1">
    <location>
        <begin position="72"/>
        <end position="82"/>
    </location>
</feature>
<evidence type="ECO:0000313" key="5">
    <source>
        <dbReference type="Proteomes" id="UP001595823"/>
    </source>
</evidence>
<feature type="domain" description="Thioredoxin-like fold" evidence="3">
    <location>
        <begin position="96"/>
        <end position="251"/>
    </location>
</feature>
<dbReference type="Pfam" id="PF13462">
    <property type="entry name" value="Thioredoxin_4"/>
    <property type="match status" value="1"/>
</dbReference>
<protein>
    <submittedName>
        <fullName evidence="4">Thioredoxin domain-containing protein</fullName>
    </submittedName>
</protein>
<proteinExistence type="predicted"/>
<evidence type="ECO:0000259" key="3">
    <source>
        <dbReference type="Pfam" id="PF13462"/>
    </source>
</evidence>
<organism evidence="4 5">
    <name type="scientific">Salininema proteolyticum</name>
    <dbReference type="NCBI Taxonomy" id="1607685"/>
    <lineage>
        <taxon>Bacteria</taxon>
        <taxon>Bacillati</taxon>
        <taxon>Actinomycetota</taxon>
        <taxon>Actinomycetes</taxon>
        <taxon>Glycomycetales</taxon>
        <taxon>Glycomycetaceae</taxon>
        <taxon>Salininema</taxon>
    </lineage>
</organism>